<dbReference type="OrthoDB" id="2786563at2759"/>
<evidence type="ECO:0000313" key="2">
    <source>
        <dbReference type="Proteomes" id="UP000077266"/>
    </source>
</evidence>
<organism evidence="1 2">
    <name type="scientific">Exidia glandulosa HHB12029</name>
    <dbReference type="NCBI Taxonomy" id="1314781"/>
    <lineage>
        <taxon>Eukaryota</taxon>
        <taxon>Fungi</taxon>
        <taxon>Dikarya</taxon>
        <taxon>Basidiomycota</taxon>
        <taxon>Agaricomycotina</taxon>
        <taxon>Agaricomycetes</taxon>
        <taxon>Auriculariales</taxon>
        <taxon>Exidiaceae</taxon>
        <taxon>Exidia</taxon>
    </lineage>
</organism>
<accession>A0A166MS91</accession>
<dbReference type="AlphaFoldDB" id="A0A166MS91"/>
<keyword evidence="2" id="KW-1185">Reference proteome</keyword>
<name>A0A166MS91_EXIGL</name>
<gene>
    <name evidence="1" type="ORF">EXIGLDRAFT_787699</name>
</gene>
<dbReference type="Proteomes" id="UP000077266">
    <property type="component" value="Unassembled WGS sequence"/>
</dbReference>
<sequence>MAQFDPRPLSRIWSLECIGLILGHLLNVPEERFASLDLEEFNARQLAAASTGGVSWDPWRLLLVSKLWRSLGEPLLYYTVVVRSQAQAQALSDTFRERPALAGHVRQLRLEGLYGLAGAHILHCTAATVLDVWLEESDYNNARDRGDIAQAAALSWLNPRTAILHKEKSYSYSANDSIPAYVAQAIALWSRLEYVKWVFGFSSEHRQERAIAVAIGTLNNLKVIAIPQRCTPRLEALSLAAVSPTLRRVIVHGNVTPEMMIWFSSNAPSVTLEGGSWHSYYSDDRQKLQSIHCSAIFDDSRTPGMVFDAEEDTDGHTRRLPGEILDNVVGWALQHTPNHYDKYRDPTDCEAWYDQKFSVCLLQVSRQVREITLAYLVQRPFFGSTGNAVLFTNFMLTRPDLVHRVVALEFGKIGTPTRKERDRSWYKDEEIEEEAMSRVYALSLCITSLCNIRRIKVGSIASERVFELSHSLLELLGTFLQLEELSGVAIGRARDGGLTSQCLAQFRSLRVLDNALWNSPPVLTADVPWSSVFNALRTLEFRHESRPGVVRELWETLALMELPFITSFGYPTIDMTHATPFFEMHRAKLERLVLNILRTGTNTKSLETLCPNVIELEFGGRTKVDGYQSVQHPGVNRIIVNEADPQLCQLRGWWRKCTENRDDGGTPLSPFPALKEIHTRRVNL</sequence>
<reference evidence="1 2" key="1">
    <citation type="journal article" date="2016" name="Mol. Biol. Evol.">
        <title>Comparative Genomics of Early-Diverging Mushroom-Forming Fungi Provides Insights into the Origins of Lignocellulose Decay Capabilities.</title>
        <authorList>
            <person name="Nagy L.G."/>
            <person name="Riley R."/>
            <person name="Tritt A."/>
            <person name="Adam C."/>
            <person name="Daum C."/>
            <person name="Floudas D."/>
            <person name="Sun H."/>
            <person name="Yadav J.S."/>
            <person name="Pangilinan J."/>
            <person name="Larsson K.H."/>
            <person name="Matsuura K."/>
            <person name="Barry K."/>
            <person name="Labutti K."/>
            <person name="Kuo R."/>
            <person name="Ohm R.A."/>
            <person name="Bhattacharya S.S."/>
            <person name="Shirouzu T."/>
            <person name="Yoshinaga Y."/>
            <person name="Martin F.M."/>
            <person name="Grigoriev I.V."/>
            <person name="Hibbett D.S."/>
        </authorList>
    </citation>
    <scope>NUCLEOTIDE SEQUENCE [LARGE SCALE GENOMIC DNA]</scope>
    <source>
        <strain evidence="1 2">HHB12029</strain>
    </source>
</reference>
<evidence type="ECO:0000313" key="1">
    <source>
        <dbReference type="EMBL" id="KZV78340.1"/>
    </source>
</evidence>
<protein>
    <submittedName>
        <fullName evidence="1">Uncharacterized protein</fullName>
    </submittedName>
</protein>
<dbReference type="InParanoid" id="A0A166MS91"/>
<dbReference type="EMBL" id="KV426942">
    <property type="protein sequence ID" value="KZV78340.1"/>
    <property type="molecule type" value="Genomic_DNA"/>
</dbReference>
<proteinExistence type="predicted"/>